<evidence type="ECO:0000256" key="3">
    <source>
        <dbReference type="ARBA" id="ARBA00022598"/>
    </source>
</evidence>
<dbReference type="Gene3D" id="1.10.1200.10">
    <property type="entry name" value="ACP-like"/>
    <property type="match status" value="1"/>
</dbReference>
<dbReference type="PROSITE" id="PS00455">
    <property type="entry name" value="AMP_BINDING"/>
    <property type="match status" value="1"/>
</dbReference>
<dbReference type="InterPro" id="IPR020845">
    <property type="entry name" value="AMP-binding_CS"/>
</dbReference>
<protein>
    <recommendedName>
        <fullName evidence="4">Carrier domain-containing protein</fullName>
    </recommendedName>
</protein>
<keyword evidence="2" id="KW-0597">Phosphoprotein</keyword>
<dbReference type="PANTHER" id="PTHR45527:SF1">
    <property type="entry name" value="FATTY ACID SYNTHASE"/>
    <property type="match status" value="1"/>
</dbReference>
<accession>A0ABR2WF24</accession>
<dbReference type="SUPFAM" id="SSF52777">
    <property type="entry name" value="CoA-dependent acyltransferases"/>
    <property type="match status" value="2"/>
</dbReference>
<dbReference type="Gene3D" id="3.30.559.30">
    <property type="entry name" value="Nonribosomal peptide synthetase, condensation domain"/>
    <property type="match status" value="1"/>
</dbReference>
<dbReference type="InterPro" id="IPR010071">
    <property type="entry name" value="AA_adenyl_dom"/>
</dbReference>
<dbReference type="CDD" id="cd19545">
    <property type="entry name" value="FUM14_C_NRPS-like"/>
    <property type="match status" value="1"/>
</dbReference>
<gene>
    <name evidence="5" type="ORF">K7432_016187</name>
</gene>
<dbReference type="Gene3D" id="3.30.559.10">
    <property type="entry name" value="Chloramphenicol acetyltransferase-like domain"/>
    <property type="match status" value="1"/>
</dbReference>
<dbReference type="InterPro" id="IPR042099">
    <property type="entry name" value="ANL_N_sf"/>
</dbReference>
<reference evidence="5 6" key="1">
    <citation type="submission" date="2023-04" db="EMBL/GenBank/DDBJ databases">
        <title>Genome of Basidiobolus ranarum AG-B5.</title>
        <authorList>
            <person name="Stajich J.E."/>
            <person name="Carter-House D."/>
            <person name="Gryganskyi A."/>
        </authorList>
    </citation>
    <scope>NUCLEOTIDE SEQUENCE [LARGE SCALE GENOMIC DNA]</scope>
    <source>
        <strain evidence="5 6">AG-B5</strain>
    </source>
</reference>
<evidence type="ECO:0000256" key="2">
    <source>
        <dbReference type="ARBA" id="ARBA00022553"/>
    </source>
</evidence>
<dbReference type="EMBL" id="JASJQH010002535">
    <property type="protein sequence ID" value="KAK9760115.1"/>
    <property type="molecule type" value="Genomic_DNA"/>
</dbReference>
<keyword evidence="3" id="KW-0436">Ligase</keyword>
<dbReference type="InterPro" id="IPR009081">
    <property type="entry name" value="PP-bd_ACP"/>
</dbReference>
<dbReference type="Pfam" id="PF00668">
    <property type="entry name" value="Condensation"/>
    <property type="match status" value="1"/>
</dbReference>
<dbReference type="Pfam" id="PF00550">
    <property type="entry name" value="PP-binding"/>
    <property type="match status" value="1"/>
</dbReference>
<organism evidence="5 6">
    <name type="scientific">Basidiobolus ranarum</name>
    <dbReference type="NCBI Taxonomy" id="34480"/>
    <lineage>
        <taxon>Eukaryota</taxon>
        <taxon>Fungi</taxon>
        <taxon>Fungi incertae sedis</taxon>
        <taxon>Zoopagomycota</taxon>
        <taxon>Entomophthoromycotina</taxon>
        <taxon>Basidiobolomycetes</taxon>
        <taxon>Basidiobolales</taxon>
        <taxon>Basidiobolaceae</taxon>
        <taxon>Basidiobolus</taxon>
    </lineage>
</organism>
<comment type="caution">
    <text evidence="5">The sequence shown here is derived from an EMBL/GenBank/DDBJ whole genome shotgun (WGS) entry which is preliminary data.</text>
</comment>
<dbReference type="Pfam" id="PF00501">
    <property type="entry name" value="AMP-binding"/>
    <property type="match status" value="1"/>
</dbReference>
<keyword evidence="6" id="KW-1185">Reference proteome</keyword>
<dbReference type="SUPFAM" id="SSF47336">
    <property type="entry name" value="ACP-like"/>
    <property type="match status" value="1"/>
</dbReference>
<keyword evidence="1" id="KW-0596">Phosphopantetheine</keyword>
<dbReference type="PANTHER" id="PTHR45527">
    <property type="entry name" value="NONRIBOSOMAL PEPTIDE SYNTHETASE"/>
    <property type="match status" value="1"/>
</dbReference>
<dbReference type="Proteomes" id="UP001479436">
    <property type="component" value="Unassembled WGS sequence"/>
</dbReference>
<evidence type="ECO:0000259" key="4">
    <source>
        <dbReference type="PROSITE" id="PS50075"/>
    </source>
</evidence>
<evidence type="ECO:0000256" key="1">
    <source>
        <dbReference type="ARBA" id="ARBA00022450"/>
    </source>
</evidence>
<dbReference type="CDD" id="cd05918">
    <property type="entry name" value="A_NRPS_SidN3_like"/>
    <property type="match status" value="1"/>
</dbReference>
<dbReference type="Gene3D" id="3.30.300.30">
    <property type="match status" value="1"/>
</dbReference>
<dbReference type="Gene3D" id="3.40.50.12780">
    <property type="entry name" value="N-terminal domain of ligase-like"/>
    <property type="match status" value="1"/>
</dbReference>
<dbReference type="InterPro" id="IPR006162">
    <property type="entry name" value="Ppantetheine_attach_site"/>
</dbReference>
<dbReference type="InterPro" id="IPR045851">
    <property type="entry name" value="AMP-bd_C_sf"/>
</dbReference>
<dbReference type="SUPFAM" id="SSF56801">
    <property type="entry name" value="Acetyl-CoA synthetase-like"/>
    <property type="match status" value="1"/>
</dbReference>
<evidence type="ECO:0000313" key="5">
    <source>
        <dbReference type="EMBL" id="KAK9760115.1"/>
    </source>
</evidence>
<dbReference type="InterPro" id="IPR000873">
    <property type="entry name" value="AMP-dep_synth/lig_dom"/>
</dbReference>
<dbReference type="InterPro" id="IPR023213">
    <property type="entry name" value="CAT-like_dom_sf"/>
</dbReference>
<evidence type="ECO:0000313" key="6">
    <source>
        <dbReference type="Proteomes" id="UP001479436"/>
    </source>
</evidence>
<dbReference type="InterPro" id="IPR036736">
    <property type="entry name" value="ACP-like_sf"/>
</dbReference>
<dbReference type="PROSITE" id="PS00012">
    <property type="entry name" value="PHOSPHOPANTETHEINE"/>
    <property type="match status" value="1"/>
</dbReference>
<name>A0ABR2WF24_9FUNG</name>
<dbReference type="InterPro" id="IPR001242">
    <property type="entry name" value="Condensation_dom"/>
</dbReference>
<sequence length="1037" mass="114856">MPLSRMPINSSGKIDRKMVVTVYNLTSLDDLLAFSTSDNGEYVGASTPEEENWLQLWTKVLNLAEKRIGVHDSFFSLGGDSIIAVKLVGAARQFGYELSVQQLYEQLTIGELAANTVLIHDSDAELEAIEKYALLKLDSEQLEHLFDTDLVQNEIDPSQVTDVYPCSPLQEGLIALGLQDNSSYLTQQVYRCEVSIDKAQFKSAWQSVIRTNPILRSTIVFSNSGYSHLSGLQVVLAEDSIDWNEIELSGADVSESQLSDILTTDLSRGIQVGKLLSRFTLVSVEGSPAYFIWTIHHALYDGWSMSLVVEDLVKAYQMQELASRPSYNNFIKFTSGVDKDESLGYWKNLLANVEVTHLAKQSSNSREIKASRSIIEDIQVDFSSLTSKHNITIATIANLAWSLVVKAHSGNSDVVFGVVNSGRNLPVAGIENICGPCFNTLPVRVTLDDNHTVLDMLRTIHKTQMEQHRYQSLGLQDIIKCCVDERIHSLFDSLLVVQNLPSEDFDGGIESIGLKELKTTMPANYPIVVELGTLSKDCQLSLTYDEDTIPSDDAQWMFNHLKTALSEIVKNVNVSVNDFSVISAEESALLQSWSVSNTGKPHYSCVHTEFENQVGLTPDNVAVQFETSEFVTYKQLNDRANRLAHHIIEFGVERDSVFPLCLDKSVTMIVAMLAVLKAGGAYVPLDPNNPIERNRYIISETKARVVLTFNRYQHYFEGQELILLDRDEEVAETYPTENPVISGLTPSSLCYVLFTSGSTGTPKGVMLEHLAIVNFIYAQQDVWNIDSTDTILQFANYTFDASIMDIFIPLSVGARVALAPKESLLTDLEGNMNKMKVTSMMLTPTLASHVNPLNVPSMKRLMLGGEMVTAAVRNTWAPHVELSNGYGPTEAAVANILKPNLTEHSSCSNVGKPSGNNRIYILGPDLRLVPLGVVGELCISGSQLARGYLNRPDLTEAAFVSSPFISGERIYRTGDLARFNNDGSVELIGRKDNQIKLHGLRIELDEIEHALYEHWMVGRACVLPLVTDSTSNHKALC</sequence>
<dbReference type="PROSITE" id="PS50075">
    <property type="entry name" value="CARRIER"/>
    <property type="match status" value="1"/>
</dbReference>
<dbReference type="NCBIfam" id="TIGR01733">
    <property type="entry name" value="AA-adenyl-dom"/>
    <property type="match status" value="1"/>
</dbReference>
<feature type="domain" description="Carrier" evidence="4">
    <location>
        <begin position="44"/>
        <end position="120"/>
    </location>
</feature>
<proteinExistence type="predicted"/>